<proteinExistence type="inferred from homology"/>
<feature type="transmembrane region" description="Helical" evidence="8">
    <location>
        <begin position="148"/>
        <end position="169"/>
    </location>
</feature>
<accession>A0A0E1RWB4</accession>
<keyword evidence="3 8" id="KW-0812">Transmembrane</keyword>
<evidence type="ECO:0000313" key="10">
    <source>
        <dbReference type="EMBL" id="EAS28823.1"/>
    </source>
</evidence>
<gene>
    <name evidence="10" type="ORF">CIMG_07569</name>
</gene>
<dbReference type="OMA" id="FCYMLQF"/>
<feature type="region of interest" description="Disordered" evidence="7">
    <location>
        <begin position="1"/>
        <end position="24"/>
    </location>
</feature>
<dbReference type="VEuPathDB" id="FungiDB:CIMG_07569"/>
<dbReference type="InParanoid" id="A0A0E1RWB4"/>
<dbReference type="PROSITE" id="PS50850">
    <property type="entry name" value="MFS"/>
    <property type="match status" value="1"/>
</dbReference>
<dbReference type="OrthoDB" id="6730379at2759"/>
<dbReference type="GO" id="GO:0016020">
    <property type="term" value="C:membrane"/>
    <property type="evidence" value="ECO:0007669"/>
    <property type="project" value="UniProtKB-SubCell"/>
</dbReference>
<evidence type="ECO:0000313" key="11">
    <source>
        <dbReference type="Proteomes" id="UP000001261"/>
    </source>
</evidence>
<dbReference type="Gene3D" id="1.20.1250.20">
    <property type="entry name" value="MFS general substrate transporter like domains"/>
    <property type="match status" value="2"/>
</dbReference>
<evidence type="ECO:0000256" key="8">
    <source>
        <dbReference type="SAM" id="Phobius"/>
    </source>
</evidence>
<reference evidence="11" key="1">
    <citation type="journal article" date="2009" name="Genome Res.">
        <title>Comparative genomic analyses of the human fungal pathogens Coccidioides and their relatives.</title>
        <authorList>
            <person name="Sharpton T.J."/>
            <person name="Stajich J.E."/>
            <person name="Rounsley S.D."/>
            <person name="Gardner M.J."/>
            <person name="Wortman J.R."/>
            <person name="Jordar V.S."/>
            <person name="Maiti R."/>
            <person name="Kodira C.D."/>
            <person name="Neafsey D.E."/>
            <person name="Zeng Q."/>
            <person name="Hung C.-Y."/>
            <person name="McMahan C."/>
            <person name="Muszewska A."/>
            <person name="Grynberg M."/>
            <person name="Mandel M.A."/>
            <person name="Kellner E.M."/>
            <person name="Barker B.M."/>
            <person name="Galgiani J.N."/>
            <person name="Orbach M.J."/>
            <person name="Kirkland T.N."/>
            <person name="Cole G.T."/>
            <person name="Henn M.R."/>
            <person name="Birren B.W."/>
            <person name="Taylor J.W."/>
        </authorList>
    </citation>
    <scope>NUCLEOTIDE SEQUENCE [LARGE SCALE GENOMIC DNA]</scope>
    <source>
        <strain evidence="11">RS</strain>
    </source>
</reference>
<keyword evidence="5 8" id="KW-0472">Membrane</keyword>
<evidence type="ECO:0000259" key="9">
    <source>
        <dbReference type="PROSITE" id="PS50850"/>
    </source>
</evidence>
<protein>
    <submittedName>
        <fullName evidence="10">Allantoate permease</fullName>
    </submittedName>
</protein>
<dbReference type="GO" id="GO:0022857">
    <property type="term" value="F:transmembrane transporter activity"/>
    <property type="evidence" value="ECO:0007669"/>
    <property type="project" value="InterPro"/>
</dbReference>
<dbReference type="SUPFAM" id="SSF103473">
    <property type="entry name" value="MFS general substrate transporter"/>
    <property type="match status" value="1"/>
</dbReference>
<dbReference type="RefSeq" id="XP_001240406.1">
    <property type="nucleotide sequence ID" value="XM_001240405.2"/>
</dbReference>
<evidence type="ECO:0000256" key="5">
    <source>
        <dbReference type="ARBA" id="ARBA00023136"/>
    </source>
</evidence>
<dbReference type="PANTHER" id="PTHR43791">
    <property type="entry name" value="PERMEASE-RELATED"/>
    <property type="match status" value="1"/>
</dbReference>
<feature type="transmembrane region" description="Helical" evidence="8">
    <location>
        <begin position="90"/>
        <end position="113"/>
    </location>
</feature>
<keyword evidence="4 8" id="KW-1133">Transmembrane helix</keyword>
<keyword evidence="11" id="KW-1185">Reference proteome</keyword>
<feature type="transmembrane region" description="Helical" evidence="8">
    <location>
        <begin position="438"/>
        <end position="459"/>
    </location>
</feature>
<evidence type="ECO:0000256" key="2">
    <source>
        <dbReference type="ARBA" id="ARBA00022448"/>
    </source>
</evidence>
<evidence type="ECO:0000256" key="4">
    <source>
        <dbReference type="ARBA" id="ARBA00022989"/>
    </source>
</evidence>
<feature type="transmembrane region" description="Helical" evidence="8">
    <location>
        <begin position="371"/>
        <end position="394"/>
    </location>
</feature>
<feature type="transmembrane region" description="Helical" evidence="8">
    <location>
        <begin position="181"/>
        <end position="200"/>
    </location>
</feature>
<dbReference type="InterPro" id="IPR020846">
    <property type="entry name" value="MFS_dom"/>
</dbReference>
<feature type="transmembrane region" description="Helical" evidence="8">
    <location>
        <begin position="346"/>
        <end position="365"/>
    </location>
</feature>
<dbReference type="Pfam" id="PF07690">
    <property type="entry name" value="MFS_1"/>
    <property type="match status" value="1"/>
</dbReference>
<evidence type="ECO:0000256" key="6">
    <source>
        <dbReference type="ARBA" id="ARBA00037968"/>
    </source>
</evidence>
<sequence>MSAEKEFQTSVVEETDSASRVDPSKETDAQDVLLIDASEEELRRVRWKVDLILMPLLSFCYMLQFLDKQTLNFSTLLGILEDTKLQGSEYSWTAAIFYFGYLLWSYPTTYFAVRTPIGKYLSITVLLWAVVVICHAACKNFAGLMVVRFMLGVTESAVAPGFSLITGMWYTRREQPLRHGIWFTGSCCASLFGGVLAYAIGHITGALSPWRYLFIIFGAVTALWGAVLLVFLPDRQSNAIWLNARERKVAVRRVMENKQGIKQGKYQIYQVVEAFKDPINWCLFLYCFCVNIANGGLTAFGSLVIQGFGYEGLSALLIQMPTGAAQIGFVIASSLACTYWKGIRTIVMLVLCLISLVGMVLMYALDPANRSGRLAGFCLSLAFSANMPLGLSLVASNVGGFTKKAVVNACVFVMYCVGNVVGPQFFSVDEAPRYSRGLKASLSGFALGAFFLLLLGIYMKWENMRRDRKYGKVDQQENNPNSEDELLLSLEDKTDWEMERTFRYLL</sequence>
<dbReference type="InterPro" id="IPR036259">
    <property type="entry name" value="MFS_trans_sf"/>
</dbReference>
<feature type="domain" description="Major facilitator superfamily (MFS) profile" evidence="9">
    <location>
        <begin position="53"/>
        <end position="464"/>
    </location>
</feature>
<dbReference type="InterPro" id="IPR011701">
    <property type="entry name" value="MFS"/>
</dbReference>
<feature type="transmembrane region" description="Helical" evidence="8">
    <location>
        <begin position="49"/>
        <end position="66"/>
    </location>
</feature>
<feature type="transmembrane region" description="Helical" evidence="8">
    <location>
        <begin position="212"/>
        <end position="232"/>
    </location>
</feature>
<dbReference type="FunFam" id="1.20.1250.20:FF:000064">
    <property type="entry name" value="MFS allantoate transporter"/>
    <property type="match status" value="1"/>
</dbReference>
<dbReference type="PANTHER" id="PTHR43791:SF103">
    <property type="entry name" value="MAJOR FACILITATOR SUPERFAMILY (MFS) PROFILE DOMAIN-CONTAINING PROTEIN-RELATED"/>
    <property type="match status" value="1"/>
</dbReference>
<dbReference type="EMBL" id="GG704913">
    <property type="protein sequence ID" value="EAS28823.1"/>
    <property type="molecule type" value="Genomic_DNA"/>
</dbReference>
<comment type="similarity">
    <text evidence="6">Belongs to the major facilitator superfamily. Allantoate permease family.</text>
</comment>
<reference evidence="11" key="2">
    <citation type="journal article" date="2010" name="Genome Res.">
        <title>Population genomic sequencing of Coccidioides fungi reveals recent hybridization and transposon control.</title>
        <authorList>
            <person name="Neafsey D.E."/>
            <person name="Barker B.M."/>
            <person name="Sharpton T.J."/>
            <person name="Stajich J.E."/>
            <person name="Park D.J."/>
            <person name="Whiston E."/>
            <person name="Hung C.-Y."/>
            <person name="McMahan C."/>
            <person name="White J."/>
            <person name="Sykes S."/>
            <person name="Heiman D."/>
            <person name="Young S."/>
            <person name="Zeng Q."/>
            <person name="Abouelleil A."/>
            <person name="Aftuck L."/>
            <person name="Bessette D."/>
            <person name="Brown A."/>
            <person name="FitzGerald M."/>
            <person name="Lui A."/>
            <person name="Macdonald J.P."/>
            <person name="Priest M."/>
            <person name="Orbach M.J."/>
            <person name="Galgiani J.N."/>
            <person name="Kirkland T.N."/>
            <person name="Cole G.T."/>
            <person name="Birren B.W."/>
            <person name="Henn M.R."/>
            <person name="Taylor J.W."/>
            <person name="Rounsley S.D."/>
        </authorList>
    </citation>
    <scope>GENOME REANNOTATION</scope>
    <source>
        <strain evidence="11">RS</strain>
    </source>
</reference>
<keyword evidence="2" id="KW-0813">Transport</keyword>
<evidence type="ECO:0000256" key="1">
    <source>
        <dbReference type="ARBA" id="ARBA00004141"/>
    </source>
</evidence>
<feature type="transmembrane region" description="Helical" evidence="8">
    <location>
        <begin position="406"/>
        <end position="426"/>
    </location>
</feature>
<name>A0A0E1RWB4_COCIM</name>
<feature type="transmembrane region" description="Helical" evidence="8">
    <location>
        <begin position="283"/>
        <end position="305"/>
    </location>
</feature>
<comment type="subcellular location">
    <subcellularLocation>
        <location evidence="1">Membrane</location>
        <topology evidence="1">Multi-pass membrane protein</topology>
    </subcellularLocation>
</comment>
<evidence type="ECO:0000256" key="3">
    <source>
        <dbReference type="ARBA" id="ARBA00022692"/>
    </source>
</evidence>
<feature type="transmembrane region" description="Helical" evidence="8">
    <location>
        <begin position="317"/>
        <end position="339"/>
    </location>
</feature>
<dbReference type="AlphaFoldDB" id="A0A0E1RWB4"/>
<feature type="transmembrane region" description="Helical" evidence="8">
    <location>
        <begin position="120"/>
        <end position="142"/>
    </location>
</feature>
<organism evidence="10 11">
    <name type="scientific">Coccidioides immitis (strain RS)</name>
    <name type="common">Valley fever fungus</name>
    <dbReference type="NCBI Taxonomy" id="246410"/>
    <lineage>
        <taxon>Eukaryota</taxon>
        <taxon>Fungi</taxon>
        <taxon>Dikarya</taxon>
        <taxon>Ascomycota</taxon>
        <taxon>Pezizomycotina</taxon>
        <taxon>Eurotiomycetes</taxon>
        <taxon>Eurotiomycetidae</taxon>
        <taxon>Onygenales</taxon>
        <taxon>Onygenaceae</taxon>
        <taxon>Coccidioides</taxon>
    </lineage>
</organism>
<evidence type="ECO:0000256" key="7">
    <source>
        <dbReference type="SAM" id="MobiDB-lite"/>
    </source>
</evidence>
<dbReference type="GeneID" id="4560030"/>
<dbReference type="Proteomes" id="UP000001261">
    <property type="component" value="Unassembled WGS sequence"/>
</dbReference>
<dbReference type="KEGG" id="cim:CIMG_07569"/>